<protein>
    <submittedName>
        <fullName evidence="1">Putative transcriptional regulator</fullName>
    </submittedName>
</protein>
<reference evidence="1 2" key="1">
    <citation type="submission" date="2018-06" db="EMBL/GenBank/DDBJ databases">
        <authorList>
            <consortium name="Pathogen Informatics"/>
            <person name="Doyle S."/>
        </authorList>
    </citation>
    <scope>NUCLEOTIDE SEQUENCE [LARGE SCALE GENOMIC DNA]</scope>
    <source>
        <strain evidence="1 2">NCTC13315</strain>
    </source>
</reference>
<dbReference type="Pfam" id="PF21716">
    <property type="entry name" value="dnstrm_HI1420"/>
    <property type="match status" value="1"/>
</dbReference>
<dbReference type="RefSeq" id="WP_115303456.1">
    <property type="nucleotide sequence ID" value="NZ_CAAAHO010000002.1"/>
</dbReference>
<dbReference type="Proteomes" id="UP000254968">
    <property type="component" value="Unassembled WGS sequence"/>
</dbReference>
<dbReference type="InterPro" id="IPR014057">
    <property type="entry name" value="HI1420"/>
</dbReference>
<accession>A0A378I3N5</accession>
<gene>
    <name evidence="1" type="ORF">NCTC13315_02341</name>
</gene>
<dbReference type="PANTHER" id="PTHR40275">
    <property type="entry name" value="SSL7038 PROTEIN"/>
    <property type="match status" value="1"/>
</dbReference>
<keyword evidence="2" id="KW-1185">Reference proteome</keyword>
<proteinExistence type="predicted"/>
<dbReference type="EMBL" id="UGNV01000001">
    <property type="protein sequence ID" value="STX29789.1"/>
    <property type="molecule type" value="Genomic_DNA"/>
</dbReference>
<dbReference type="OrthoDB" id="9798416at2"/>
<dbReference type="NCBIfam" id="TIGR02684">
    <property type="entry name" value="dnstrm_HI1420"/>
    <property type="match status" value="1"/>
</dbReference>
<evidence type="ECO:0000313" key="2">
    <source>
        <dbReference type="Proteomes" id="UP000254968"/>
    </source>
</evidence>
<evidence type="ECO:0000313" key="1">
    <source>
        <dbReference type="EMBL" id="STX29789.1"/>
    </source>
</evidence>
<organism evidence="1 2">
    <name type="scientific">Legionella beliardensis</name>
    <dbReference type="NCBI Taxonomy" id="91822"/>
    <lineage>
        <taxon>Bacteria</taxon>
        <taxon>Pseudomonadati</taxon>
        <taxon>Pseudomonadota</taxon>
        <taxon>Gammaproteobacteria</taxon>
        <taxon>Legionellales</taxon>
        <taxon>Legionellaceae</taxon>
        <taxon>Legionella</taxon>
    </lineage>
</organism>
<dbReference type="AlphaFoldDB" id="A0A378I3N5"/>
<name>A0A378I3N5_9GAMM</name>
<sequence>MAKSINYHDYLMETLKDPAEAAGYLNAALDDGDIDGFLEALRHVVEAHGGMTKLSEKTLKGRNSLYKTISSNGNPYLRNTNDILHALGFHLAVTPITRNQQKVLKGV</sequence>
<dbReference type="PANTHER" id="PTHR40275:SF1">
    <property type="entry name" value="SSL7038 PROTEIN"/>
    <property type="match status" value="1"/>
</dbReference>